<dbReference type="AlphaFoldDB" id="A0A6J7K9C1"/>
<dbReference type="Gene3D" id="2.40.110.10">
    <property type="entry name" value="Butyryl-CoA Dehydrogenase, subunit A, domain 2"/>
    <property type="match status" value="1"/>
</dbReference>
<evidence type="ECO:0000256" key="3">
    <source>
        <dbReference type="ARBA" id="ARBA00022630"/>
    </source>
</evidence>
<gene>
    <name evidence="9" type="ORF">UFOPK3564_03479</name>
</gene>
<dbReference type="GO" id="GO:0003995">
    <property type="term" value="F:acyl-CoA dehydrogenase activity"/>
    <property type="evidence" value="ECO:0007669"/>
    <property type="project" value="InterPro"/>
</dbReference>
<evidence type="ECO:0000313" key="9">
    <source>
        <dbReference type="EMBL" id="CAB4950912.1"/>
    </source>
</evidence>
<dbReference type="FunFam" id="1.20.140.10:FF:000001">
    <property type="entry name" value="Acyl-CoA dehydrogenase"/>
    <property type="match status" value="1"/>
</dbReference>
<dbReference type="InterPro" id="IPR046373">
    <property type="entry name" value="Acyl-CoA_Oxase/DH_mid-dom_sf"/>
</dbReference>
<accession>A0A6J7K9C1</accession>
<proteinExistence type="inferred from homology"/>
<feature type="domain" description="Acyl-CoA oxidase/dehydrogenase middle" evidence="7">
    <location>
        <begin position="125"/>
        <end position="220"/>
    </location>
</feature>
<organism evidence="9">
    <name type="scientific">freshwater metagenome</name>
    <dbReference type="NCBI Taxonomy" id="449393"/>
    <lineage>
        <taxon>unclassified sequences</taxon>
        <taxon>metagenomes</taxon>
        <taxon>ecological metagenomes</taxon>
    </lineage>
</organism>
<dbReference type="InterPro" id="IPR009075">
    <property type="entry name" value="AcylCo_DH/oxidase_C"/>
</dbReference>
<dbReference type="PIRSF" id="PIRSF016578">
    <property type="entry name" value="HsaA"/>
    <property type="match status" value="1"/>
</dbReference>
<dbReference type="Gene3D" id="1.20.140.10">
    <property type="entry name" value="Butyryl-CoA Dehydrogenase, subunit A, domain 3"/>
    <property type="match status" value="1"/>
</dbReference>
<dbReference type="InterPro" id="IPR009100">
    <property type="entry name" value="AcylCoA_DH/oxidase_NM_dom_sf"/>
</dbReference>
<feature type="domain" description="Acyl-CoA dehydrogenase/oxidase C-terminal" evidence="6">
    <location>
        <begin position="232"/>
        <end position="380"/>
    </location>
</feature>
<dbReference type="InterPro" id="IPR006089">
    <property type="entry name" value="Acyl-CoA_DH_CS"/>
</dbReference>
<keyword evidence="5" id="KW-0560">Oxidoreductase</keyword>
<name>A0A6J7K9C1_9ZZZZ</name>
<protein>
    <submittedName>
        <fullName evidence="9">Unannotated protein</fullName>
    </submittedName>
</protein>
<evidence type="ECO:0000256" key="1">
    <source>
        <dbReference type="ARBA" id="ARBA00001974"/>
    </source>
</evidence>
<evidence type="ECO:0000259" key="6">
    <source>
        <dbReference type="Pfam" id="PF00441"/>
    </source>
</evidence>
<dbReference type="Pfam" id="PF02770">
    <property type="entry name" value="Acyl-CoA_dh_M"/>
    <property type="match status" value="1"/>
</dbReference>
<reference evidence="9" key="1">
    <citation type="submission" date="2020-05" db="EMBL/GenBank/DDBJ databases">
        <authorList>
            <person name="Chiriac C."/>
            <person name="Salcher M."/>
            <person name="Ghai R."/>
            <person name="Kavagutti S V."/>
        </authorList>
    </citation>
    <scope>NUCLEOTIDE SEQUENCE</scope>
</reference>
<dbReference type="InterPro" id="IPR037069">
    <property type="entry name" value="AcylCoA_DH/ox_N_sf"/>
</dbReference>
<dbReference type="PROSITE" id="PS00073">
    <property type="entry name" value="ACYL_COA_DH_2"/>
    <property type="match status" value="1"/>
</dbReference>
<dbReference type="SUPFAM" id="SSF47203">
    <property type="entry name" value="Acyl-CoA dehydrogenase C-terminal domain-like"/>
    <property type="match status" value="1"/>
</dbReference>
<keyword evidence="3" id="KW-0285">Flavoprotein</keyword>
<dbReference type="SUPFAM" id="SSF56645">
    <property type="entry name" value="Acyl-CoA dehydrogenase NM domain-like"/>
    <property type="match status" value="1"/>
</dbReference>
<dbReference type="EMBL" id="CAFBMK010000341">
    <property type="protein sequence ID" value="CAB4950912.1"/>
    <property type="molecule type" value="Genomic_DNA"/>
</dbReference>
<dbReference type="GO" id="GO:0050660">
    <property type="term" value="F:flavin adenine dinucleotide binding"/>
    <property type="evidence" value="ECO:0007669"/>
    <property type="project" value="InterPro"/>
</dbReference>
<dbReference type="Pfam" id="PF00441">
    <property type="entry name" value="Acyl-CoA_dh_1"/>
    <property type="match status" value="1"/>
</dbReference>
<dbReference type="GO" id="GO:0005737">
    <property type="term" value="C:cytoplasm"/>
    <property type="evidence" value="ECO:0007669"/>
    <property type="project" value="TreeGrafter"/>
</dbReference>
<dbReference type="InterPro" id="IPR050741">
    <property type="entry name" value="Acyl-CoA_dehydrogenase"/>
</dbReference>
<dbReference type="InterPro" id="IPR006091">
    <property type="entry name" value="Acyl-CoA_Oxase/DH_mid-dom"/>
</dbReference>
<evidence type="ECO:0000259" key="7">
    <source>
        <dbReference type="Pfam" id="PF02770"/>
    </source>
</evidence>
<evidence type="ECO:0000259" key="8">
    <source>
        <dbReference type="Pfam" id="PF02771"/>
    </source>
</evidence>
<sequence>MQRIAFDDEHGMYRDTVRRFIAQEIVPNDQEWEDAGAVDRDLFQRAAAQGLLAMQVPEEHGGLGLDDFRFNQIVGEEVGIAGVIGSGTGITLHTDVVLPYILELATDEQRERWLPGIADGTLITALGLTEPGMGSDLAGMGTSALATDGGYQVNGSKTFITNGINADLVVTAVKTDPAQRHRGISLLVLERGMEGFERGRNLQKIGMHAQDTAELFFRDVQVPAENLLGREGEGFRYMSQNLAQERISIAVSAVGAARGALDATLAYTKERNAFGQSVASFQASRFALAEMATELEIALHYCDQAVLALNRGDLTPVDAAMAKWWTTELQGRIVDRCLQLHGGYGYMLEYPIARFYTDSRISRIYGGTTEIMKEIIGRDIVGR</sequence>
<dbReference type="FunFam" id="2.40.110.10:FF:000002">
    <property type="entry name" value="Acyl-CoA dehydrogenase fadE12"/>
    <property type="match status" value="1"/>
</dbReference>
<dbReference type="GO" id="GO:0033539">
    <property type="term" value="P:fatty acid beta-oxidation using acyl-CoA dehydrogenase"/>
    <property type="evidence" value="ECO:0007669"/>
    <property type="project" value="TreeGrafter"/>
</dbReference>
<evidence type="ECO:0000256" key="4">
    <source>
        <dbReference type="ARBA" id="ARBA00022827"/>
    </source>
</evidence>
<dbReference type="PANTHER" id="PTHR48083">
    <property type="entry name" value="MEDIUM-CHAIN SPECIFIC ACYL-COA DEHYDROGENASE, MITOCHONDRIAL-RELATED"/>
    <property type="match status" value="1"/>
</dbReference>
<dbReference type="Gene3D" id="1.10.540.10">
    <property type="entry name" value="Acyl-CoA dehydrogenase/oxidase, N-terminal domain"/>
    <property type="match status" value="1"/>
</dbReference>
<dbReference type="PANTHER" id="PTHR48083:SF20">
    <property type="entry name" value="LONG-CHAIN SPECIFIC ACYL-COA DEHYDROGENASE, MITOCHONDRIAL"/>
    <property type="match status" value="1"/>
</dbReference>
<dbReference type="Pfam" id="PF02771">
    <property type="entry name" value="Acyl-CoA_dh_N"/>
    <property type="match status" value="1"/>
</dbReference>
<evidence type="ECO:0000256" key="2">
    <source>
        <dbReference type="ARBA" id="ARBA00009347"/>
    </source>
</evidence>
<dbReference type="InterPro" id="IPR013786">
    <property type="entry name" value="AcylCoA_DH/ox_N"/>
</dbReference>
<comment type="similarity">
    <text evidence="2">Belongs to the acyl-CoA dehydrogenase family.</text>
</comment>
<evidence type="ECO:0000256" key="5">
    <source>
        <dbReference type="ARBA" id="ARBA00023002"/>
    </source>
</evidence>
<keyword evidence="4" id="KW-0274">FAD</keyword>
<dbReference type="InterPro" id="IPR036250">
    <property type="entry name" value="AcylCo_DH-like_C"/>
</dbReference>
<comment type="cofactor">
    <cofactor evidence="1">
        <name>FAD</name>
        <dbReference type="ChEBI" id="CHEBI:57692"/>
    </cofactor>
</comment>
<feature type="domain" description="Acyl-CoA dehydrogenase/oxidase N-terminal" evidence="8">
    <location>
        <begin position="8"/>
        <end position="120"/>
    </location>
</feature>